<proteinExistence type="predicted"/>
<gene>
    <name evidence="1" type="ORF">BD311DRAFT_745220</name>
</gene>
<reference evidence="1" key="1">
    <citation type="submission" date="2019-01" db="EMBL/GenBank/DDBJ databases">
        <title>Draft genome sequences of three monokaryotic isolates of the white-rot basidiomycete fungus Dichomitus squalens.</title>
        <authorList>
            <consortium name="DOE Joint Genome Institute"/>
            <person name="Lopez S.C."/>
            <person name="Andreopoulos B."/>
            <person name="Pangilinan J."/>
            <person name="Lipzen A."/>
            <person name="Riley R."/>
            <person name="Ahrendt S."/>
            <person name="Ng V."/>
            <person name="Barry K."/>
            <person name="Daum C."/>
            <person name="Grigoriev I.V."/>
            <person name="Hilden K.S."/>
            <person name="Makela M.R."/>
            <person name="de Vries R.P."/>
        </authorList>
    </citation>
    <scope>NUCLEOTIDE SEQUENCE [LARGE SCALE GENOMIC DNA]</scope>
    <source>
        <strain evidence="1">OM18370.1</strain>
    </source>
</reference>
<accession>A0A4Q9N4K3</accession>
<protein>
    <submittedName>
        <fullName evidence="1">Uncharacterized protein</fullName>
    </submittedName>
</protein>
<name>A0A4Q9N4K3_9APHY</name>
<organism evidence="1">
    <name type="scientific">Dichomitus squalens</name>
    <dbReference type="NCBI Taxonomy" id="114155"/>
    <lineage>
        <taxon>Eukaryota</taxon>
        <taxon>Fungi</taxon>
        <taxon>Dikarya</taxon>
        <taxon>Basidiomycota</taxon>
        <taxon>Agaricomycotina</taxon>
        <taxon>Agaricomycetes</taxon>
        <taxon>Polyporales</taxon>
        <taxon>Polyporaceae</taxon>
        <taxon>Dichomitus</taxon>
    </lineage>
</organism>
<sequence length="74" mass="8068">MPVTRFKSLERSSHIPTVEPCSPSVRPYAGTLERLFSGGNGIHDAIYVYPPQFAGLSRRILGILEQGIPQGTEA</sequence>
<dbReference type="EMBL" id="ML143387">
    <property type="protein sequence ID" value="TBU34917.1"/>
    <property type="molecule type" value="Genomic_DNA"/>
</dbReference>
<dbReference type="AlphaFoldDB" id="A0A4Q9N4K3"/>
<evidence type="ECO:0000313" key="1">
    <source>
        <dbReference type="EMBL" id="TBU34917.1"/>
    </source>
</evidence>
<dbReference type="Proteomes" id="UP000292957">
    <property type="component" value="Unassembled WGS sequence"/>
</dbReference>